<keyword evidence="1" id="KW-0472">Membrane</keyword>
<keyword evidence="1" id="KW-1133">Transmembrane helix</keyword>
<evidence type="ECO:0000313" key="3">
    <source>
        <dbReference type="Proteomes" id="UP000032417"/>
    </source>
</evidence>
<feature type="transmembrane region" description="Helical" evidence="1">
    <location>
        <begin position="54"/>
        <end position="74"/>
    </location>
</feature>
<evidence type="ECO:0000313" key="2">
    <source>
        <dbReference type="EMBL" id="CEA15083.1"/>
    </source>
</evidence>
<dbReference type="STRING" id="1562970.ING2E5B_0314"/>
<reference evidence="2 3" key="1">
    <citation type="submission" date="2014-08" db="EMBL/GenBank/DDBJ databases">
        <authorList>
            <person name="Wibberg D."/>
        </authorList>
    </citation>
    <scope>NUCLEOTIDE SEQUENCE [LARGE SCALE GENOMIC DNA]</scope>
    <source>
        <strain evidence="3">ING2-E5B</strain>
    </source>
</reference>
<feature type="transmembrane region" description="Helical" evidence="1">
    <location>
        <begin position="120"/>
        <end position="138"/>
    </location>
</feature>
<gene>
    <name evidence="2" type="ORF">ING2E5B_0314</name>
</gene>
<evidence type="ECO:0008006" key="4">
    <source>
        <dbReference type="Google" id="ProtNLM"/>
    </source>
</evidence>
<keyword evidence="3" id="KW-1185">Reference proteome</keyword>
<dbReference type="AlphaFoldDB" id="A0A098BY54"/>
<dbReference type="KEGG" id="pbt:ING2E5B_0314"/>
<organism evidence="2 3">
    <name type="scientific">Fermentimonas caenicola</name>
    <dbReference type="NCBI Taxonomy" id="1562970"/>
    <lineage>
        <taxon>Bacteria</taxon>
        <taxon>Pseudomonadati</taxon>
        <taxon>Bacteroidota</taxon>
        <taxon>Bacteroidia</taxon>
        <taxon>Bacteroidales</taxon>
        <taxon>Dysgonomonadaceae</taxon>
        <taxon>Fermentimonas</taxon>
    </lineage>
</organism>
<sequence length="172" mass="19620">MSESKNIFDETISSLKLYYWFSIAAVVPLFLLLISKILTIKVEGAEVSVTLERYAIVITILAIPAALKLFVEILKKTSPESDNATVIKRYKRASVIRLLIINAVTLMNIALYAISGNMNFFWFTIILFIIYYFCRPSYPELTGLTEKGEQKKPLRNEIQEINKANEADEENT</sequence>
<name>A0A098BY54_9BACT</name>
<protein>
    <recommendedName>
        <fullName evidence="4">Transmembrane protein</fullName>
    </recommendedName>
</protein>
<dbReference type="Proteomes" id="UP000032417">
    <property type="component" value="Chromosome 1"/>
</dbReference>
<dbReference type="HOGENOM" id="CLU_1553866_0_0_10"/>
<feature type="transmembrane region" description="Helical" evidence="1">
    <location>
        <begin position="95"/>
        <end position="114"/>
    </location>
</feature>
<feature type="transmembrane region" description="Helical" evidence="1">
    <location>
        <begin position="17"/>
        <end position="34"/>
    </location>
</feature>
<dbReference type="OrthoDB" id="1100676at2"/>
<evidence type="ECO:0000256" key="1">
    <source>
        <dbReference type="SAM" id="Phobius"/>
    </source>
</evidence>
<proteinExistence type="predicted"/>
<dbReference type="EMBL" id="LN515532">
    <property type="protein sequence ID" value="CEA15083.1"/>
    <property type="molecule type" value="Genomic_DNA"/>
</dbReference>
<accession>A0A098BY54</accession>
<keyword evidence="1" id="KW-0812">Transmembrane</keyword>